<dbReference type="EMBL" id="JBHTIF010000005">
    <property type="protein sequence ID" value="MFD0727264.1"/>
    <property type="molecule type" value="Genomic_DNA"/>
</dbReference>
<accession>A0ABW2YL50</accession>
<comment type="catalytic activity">
    <reaction evidence="18 19">
        <text>alpha-ribazole 5'-phosphate + adenosylcob(III)inamide-GDP = adenosylcob(III)alamin 5'-phosphate + GMP + H(+)</text>
        <dbReference type="Rhea" id="RHEA:23560"/>
        <dbReference type="ChEBI" id="CHEBI:15378"/>
        <dbReference type="ChEBI" id="CHEBI:57918"/>
        <dbReference type="ChEBI" id="CHEBI:58115"/>
        <dbReference type="ChEBI" id="CHEBI:60487"/>
        <dbReference type="ChEBI" id="CHEBI:60493"/>
        <dbReference type="EC" id="2.7.8.26"/>
    </reaction>
</comment>
<dbReference type="NCBIfam" id="NF001278">
    <property type="entry name" value="PRK00235.1-5"/>
    <property type="match status" value="1"/>
</dbReference>
<evidence type="ECO:0000256" key="14">
    <source>
        <dbReference type="ARBA" id="ARBA00025228"/>
    </source>
</evidence>
<evidence type="ECO:0000256" key="10">
    <source>
        <dbReference type="ARBA" id="ARBA00022692"/>
    </source>
</evidence>
<feature type="transmembrane region" description="Helical" evidence="19">
    <location>
        <begin position="33"/>
        <end position="52"/>
    </location>
</feature>
<evidence type="ECO:0000256" key="18">
    <source>
        <dbReference type="ARBA" id="ARBA00049504"/>
    </source>
</evidence>
<evidence type="ECO:0000256" key="4">
    <source>
        <dbReference type="ARBA" id="ARBA00010561"/>
    </source>
</evidence>
<keyword evidence="21" id="KW-1185">Reference proteome</keyword>
<keyword evidence="11 19" id="KW-0460">Magnesium</keyword>
<evidence type="ECO:0000256" key="15">
    <source>
        <dbReference type="ARBA" id="ARBA00032605"/>
    </source>
</evidence>
<feature type="transmembrane region" description="Helical" evidence="19">
    <location>
        <begin position="177"/>
        <end position="207"/>
    </location>
</feature>
<dbReference type="HAMAP" id="MF_00719">
    <property type="entry name" value="CobS"/>
    <property type="match status" value="1"/>
</dbReference>
<evidence type="ECO:0000256" key="9">
    <source>
        <dbReference type="ARBA" id="ARBA00022679"/>
    </source>
</evidence>
<name>A0ABW2YL50_9GAMM</name>
<dbReference type="EC" id="2.7.8.26" evidence="5 19"/>
<comment type="similarity">
    <text evidence="4 19">Belongs to the CobS family.</text>
</comment>
<proteinExistence type="inferred from homology"/>
<protein>
    <recommendedName>
        <fullName evidence="6 19">Adenosylcobinamide-GDP ribazoletransferase</fullName>
        <ecNumber evidence="5 19">2.7.8.26</ecNumber>
    </recommendedName>
    <alternativeName>
        <fullName evidence="16 19">Cobalamin synthase</fullName>
    </alternativeName>
    <alternativeName>
        <fullName evidence="15 19">Cobalamin-5'-phosphate synthase</fullName>
    </alternativeName>
</protein>
<dbReference type="Pfam" id="PF02654">
    <property type="entry name" value="CobS"/>
    <property type="match status" value="1"/>
</dbReference>
<evidence type="ECO:0000256" key="3">
    <source>
        <dbReference type="ARBA" id="ARBA00004663"/>
    </source>
</evidence>
<evidence type="ECO:0000256" key="5">
    <source>
        <dbReference type="ARBA" id="ARBA00013200"/>
    </source>
</evidence>
<sequence>MMRALLVALGFLTRIPVPSRVFDDARAQRTSLAWYPTVGLVVGALLTGLFLVLPREHALLSAALTLLAWVVLTGGLHLDGLADSADAWVGGFGDRARTLAIMKDPRSGPAGVTAIVSLLLLKSAALASLSAENAWLLWLSPLLARSALTAAFVTTPYVRSGGLGSALKDAPRGACVFALLCAVAACIACGLPGLCALAAALVVFVLWRRACLRRLGGFTGDTAGALAELVEAAVLVALAYAG</sequence>
<evidence type="ECO:0000256" key="12">
    <source>
        <dbReference type="ARBA" id="ARBA00022989"/>
    </source>
</evidence>
<evidence type="ECO:0000256" key="8">
    <source>
        <dbReference type="ARBA" id="ARBA00022573"/>
    </source>
</evidence>
<comment type="cofactor">
    <cofactor evidence="1 19">
        <name>Mg(2+)</name>
        <dbReference type="ChEBI" id="CHEBI:18420"/>
    </cofactor>
</comment>
<dbReference type="Proteomes" id="UP001597110">
    <property type="component" value="Unassembled WGS sequence"/>
</dbReference>
<organism evidence="20 21">
    <name type="scientific">Lysobacter brunescens</name>
    <dbReference type="NCBI Taxonomy" id="262323"/>
    <lineage>
        <taxon>Bacteria</taxon>
        <taxon>Pseudomonadati</taxon>
        <taxon>Pseudomonadota</taxon>
        <taxon>Gammaproteobacteria</taxon>
        <taxon>Lysobacterales</taxon>
        <taxon>Lysobacteraceae</taxon>
        <taxon>Lysobacter</taxon>
    </lineage>
</organism>
<evidence type="ECO:0000256" key="16">
    <source>
        <dbReference type="ARBA" id="ARBA00032853"/>
    </source>
</evidence>
<dbReference type="PANTHER" id="PTHR34148">
    <property type="entry name" value="ADENOSYLCOBINAMIDE-GDP RIBAZOLETRANSFERASE"/>
    <property type="match status" value="1"/>
</dbReference>
<evidence type="ECO:0000256" key="6">
    <source>
        <dbReference type="ARBA" id="ARBA00015850"/>
    </source>
</evidence>
<keyword evidence="9 19" id="KW-0808">Transferase</keyword>
<comment type="pathway">
    <text evidence="3 19">Cofactor biosynthesis; adenosylcobalamin biosynthesis; adenosylcobalamin from cob(II)yrinate a,c-diamide: step 7/7.</text>
</comment>
<evidence type="ECO:0000313" key="21">
    <source>
        <dbReference type="Proteomes" id="UP001597110"/>
    </source>
</evidence>
<evidence type="ECO:0000256" key="19">
    <source>
        <dbReference type="HAMAP-Rule" id="MF_00719"/>
    </source>
</evidence>
<evidence type="ECO:0000256" key="17">
    <source>
        <dbReference type="ARBA" id="ARBA00048623"/>
    </source>
</evidence>
<comment type="function">
    <text evidence="14 19">Joins adenosylcobinamide-GDP and alpha-ribazole to generate adenosylcobalamin (Ado-cobalamin). Also synthesizes adenosylcobalamin 5'-phosphate from adenosylcobinamide-GDP and alpha-ribazole 5'-phosphate.</text>
</comment>
<evidence type="ECO:0000256" key="13">
    <source>
        <dbReference type="ARBA" id="ARBA00023136"/>
    </source>
</evidence>
<evidence type="ECO:0000256" key="2">
    <source>
        <dbReference type="ARBA" id="ARBA00004651"/>
    </source>
</evidence>
<dbReference type="NCBIfam" id="TIGR00317">
    <property type="entry name" value="cobS"/>
    <property type="match status" value="1"/>
</dbReference>
<feature type="transmembrane region" description="Helical" evidence="19">
    <location>
        <begin position="136"/>
        <end position="157"/>
    </location>
</feature>
<evidence type="ECO:0000313" key="20">
    <source>
        <dbReference type="EMBL" id="MFD0727264.1"/>
    </source>
</evidence>
<keyword evidence="8 19" id="KW-0169">Cobalamin biosynthesis</keyword>
<comment type="caution">
    <text evidence="20">The sequence shown here is derived from an EMBL/GenBank/DDBJ whole genome shotgun (WGS) entry which is preliminary data.</text>
</comment>
<dbReference type="InterPro" id="IPR003805">
    <property type="entry name" value="CobS"/>
</dbReference>
<dbReference type="GO" id="GO:0051073">
    <property type="term" value="F:adenosylcobinamide-GDP ribazoletransferase activity"/>
    <property type="evidence" value="ECO:0007669"/>
    <property type="project" value="UniProtKB-EC"/>
</dbReference>
<dbReference type="RefSeq" id="WP_386826251.1">
    <property type="nucleotide sequence ID" value="NZ_JBHTIF010000005.1"/>
</dbReference>
<keyword evidence="10 19" id="KW-0812">Transmembrane</keyword>
<evidence type="ECO:0000256" key="11">
    <source>
        <dbReference type="ARBA" id="ARBA00022842"/>
    </source>
</evidence>
<gene>
    <name evidence="19" type="primary">cobS</name>
    <name evidence="20" type="ORF">ACFQ0E_16845</name>
</gene>
<comment type="subcellular location">
    <subcellularLocation>
        <location evidence="2 19">Cell membrane</location>
        <topology evidence="2 19">Multi-pass membrane protein</topology>
    </subcellularLocation>
</comment>
<keyword evidence="7 19" id="KW-1003">Cell membrane</keyword>
<evidence type="ECO:0000256" key="7">
    <source>
        <dbReference type="ARBA" id="ARBA00022475"/>
    </source>
</evidence>
<keyword evidence="13 19" id="KW-0472">Membrane</keyword>
<evidence type="ECO:0000256" key="1">
    <source>
        <dbReference type="ARBA" id="ARBA00001946"/>
    </source>
</evidence>
<feature type="transmembrane region" description="Helical" evidence="19">
    <location>
        <begin position="110"/>
        <end position="129"/>
    </location>
</feature>
<reference evidence="21" key="1">
    <citation type="journal article" date="2019" name="Int. J. Syst. Evol. Microbiol.">
        <title>The Global Catalogue of Microorganisms (GCM) 10K type strain sequencing project: providing services to taxonomists for standard genome sequencing and annotation.</title>
        <authorList>
            <consortium name="The Broad Institute Genomics Platform"/>
            <consortium name="The Broad Institute Genome Sequencing Center for Infectious Disease"/>
            <person name="Wu L."/>
            <person name="Ma J."/>
        </authorList>
    </citation>
    <scope>NUCLEOTIDE SEQUENCE [LARGE SCALE GENOMIC DNA]</scope>
    <source>
        <strain evidence="21">CCUG 55585</strain>
    </source>
</reference>
<dbReference type="PANTHER" id="PTHR34148:SF1">
    <property type="entry name" value="ADENOSYLCOBINAMIDE-GDP RIBAZOLETRANSFERASE"/>
    <property type="match status" value="1"/>
</dbReference>
<keyword evidence="12 19" id="KW-1133">Transmembrane helix</keyword>
<feature type="transmembrane region" description="Helical" evidence="19">
    <location>
        <begin position="59"/>
        <end position="78"/>
    </location>
</feature>
<comment type="catalytic activity">
    <reaction evidence="17 19">
        <text>alpha-ribazole + adenosylcob(III)inamide-GDP = adenosylcob(III)alamin + GMP + H(+)</text>
        <dbReference type="Rhea" id="RHEA:16049"/>
        <dbReference type="ChEBI" id="CHEBI:10329"/>
        <dbReference type="ChEBI" id="CHEBI:15378"/>
        <dbReference type="ChEBI" id="CHEBI:18408"/>
        <dbReference type="ChEBI" id="CHEBI:58115"/>
        <dbReference type="ChEBI" id="CHEBI:60487"/>
        <dbReference type="EC" id="2.7.8.26"/>
    </reaction>
</comment>